<evidence type="ECO:0000256" key="2">
    <source>
        <dbReference type="SAM" id="Phobius"/>
    </source>
</evidence>
<feature type="region of interest" description="Disordered" evidence="1">
    <location>
        <begin position="51"/>
        <end position="99"/>
    </location>
</feature>
<reference evidence="3 4" key="1">
    <citation type="submission" date="2017-09" db="EMBL/GenBank/DDBJ databases">
        <authorList>
            <person name="Ehlers B."/>
            <person name="Leendertz F.H."/>
        </authorList>
    </citation>
    <scope>NUCLEOTIDE SEQUENCE [LARGE SCALE GENOMIC DNA]</scope>
    <source>
        <strain evidence="3 4">DSM 18289</strain>
    </source>
</reference>
<feature type="transmembrane region" description="Helical" evidence="2">
    <location>
        <begin position="586"/>
        <end position="603"/>
    </location>
</feature>
<feature type="transmembrane region" description="Helical" evidence="2">
    <location>
        <begin position="699"/>
        <end position="721"/>
    </location>
</feature>
<feature type="transmembrane region" description="Helical" evidence="2">
    <location>
        <begin position="900"/>
        <end position="922"/>
    </location>
</feature>
<feature type="transmembrane region" description="Helical" evidence="2">
    <location>
        <begin position="561"/>
        <end position="580"/>
    </location>
</feature>
<feature type="transmembrane region" description="Helical" evidence="2">
    <location>
        <begin position="6"/>
        <end position="27"/>
    </location>
</feature>
<keyword evidence="2" id="KW-0812">Transmembrane</keyword>
<feature type="transmembrane region" description="Helical" evidence="2">
    <location>
        <begin position="610"/>
        <end position="632"/>
    </location>
</feature>
<feature type="transmembrane region" description="Helical" evidence="2">
    <location>
        <begin position="317"/>
        <end position="335"/>
    </location>
</feature>
<feature type="transmembrane region" description="Helical" evidence="2">
    <location>
        <begin position="403"/>
        <end position="421"/>
    </location>
</feature>
<feature type="transmembrane region" description="Helical" evidence="2">
    <location>
        <begin position="742"/>
        <end position="761"/>
    </location>
</feature>
<accession>A0A285NEB7</accession>
<dbReference type="AlphaFoldDB" id="A0A285NEB7"/>
<dbReference type="PANTHER" id="PTHR38434">
    <property type="entry name" value="BLL2549 PROTEIN"/>
    <property type="match status" value="1"/>
</dbReference>
<dbReference type="InterPro" id="IPR014600">
    <property type="entry name" value="UCP035905_mem"/>
</dbReference>
<feature type="transmembrane region" description="Helical" evidence="2">
    <location>
        <begin position="212"/>
        <end position="233"/>
    </location>
</feature>
<feature type="transmembrane region" description="Helical" evidence="2">
    <location>
        <begin position="268"/>
        <end position="286"/>
    </location>
</feature>
<feature type="transmembrane region" description="Helical" evidence="2">
    <location>
        <begin position="151"/>
        <end position="171"/>
    </location>
</feature>
<feature type="transmembrane region" description="Helical" evidence="2">
    <location>
        <begin position="183"/>
        <end position="200"/>
    </location>
</feature>
<dbReference type="PIRSF" id="PIRSF035905">
    <property type="entry name" value="UCP035905_mp"/>
    <property type="match status" value="1"/>
</dbReference>
<feature type="transmembrane region" description="Helical" evidence="2">
    <location>
        <begin position="292"/>
        <end position="310"/>
    </location>
</feature>
<organism evidence="3 4">
    <name type="scientific">Cohaesibacter gelatinilyticus</name>
    <dbReference type="NCBI Taxonomy" id="372072"/>
    <lineage>
        <taxon>Bacteria</taxon>
        <taxon>Pseudomonadati</taxon>
        <taxon>Pseudomonadota</taxon>
        <taxon>Alphaproteobacteria</taxon>
        <taxon>Hyphomicrobiales</taxon>
        <taxon>Cohaesibacteraceae</taxon>
    </lineage>
</organism>
<feature type="transmembrane region" description="Helical" evidence="2">
    <location>
        <begin position="845"/>
        <end position="865"/>
    </location>
</feature>
<dbReference type="Pfam" id="PF10101">
    <property type="entry name" value="DUF2339"/>
    <property type="match status" value="1"/>
</dbReference>
<proteinExistence type="predicted"/>
<feature type="transmembrane region" description="Helical" evidence="2">
    <location>
        <begin position="644"/>
        <end position="663"/>
    </location>
</feature>
<feature type="compositionally biased region" description="Polar residues" evidence="1">
    <location>
        <begin position="68"/>
        <end position="95"/>
    </location>
</feature>
<dbReference type="Proteomes" id="UP000219439">
    <property type="component" value="Unassembled WGS sequence"/>
</dbReference>
<feature type="transmembrane region" description="Helical" evidence="2">
    <location>
        <begin position="473"/>
        <end position="492"/>
    </location>
</feature>
<feature type="transmembrane region" description="Helical" evidence="2">
    <location>
        <begin position="379"/>
        <end position="397"/>
    </location>
</feature>
<evidence type="ECO:0000313" key="3">
    <source>
        <dbReference type="EMBL" id="SNZ07789.1"/>
    </source>
</evidence>
<keyword evidence="2" id="KW-1133">Transmembrane helix</keyword>
<feature type="transmembrane region" description="Helical" evidence="2">
    <location>
        <begin position="773"/>
        <end position="793"/>
    </location>
</feature>
<feature type="transmembrane region" description="Helical" evidence="2">
    <location>
        <begin position="531"/>
        <end position="549"/>
    </location>
</feature>
<evidence type="ECO:0000313" key="4">
    <source>
        <dbReference type="Proteomes" id="UP000219439"/>
    </source>
</evidence>
<feature type="region of interest" description="Disordered" evidence="1">
    <location>
        <begin position="116"/>
        <end position="137"/>
    </location>
</feature>
<evidence type="ECO:0000256" key="1">
    <source>
        <dbReference type="SAM" id="MobiDB-lite"/>
    </source>
</evidence>
<protein>
    <submittedName>
        <fullName evidence="3">Uncharacterized membrane protein</fullName>
    </submittedName>
</protein>
<feature type="transmembrane region" description="Helical" evidence="2">
    <location>
        <begin position="877"/>
        <end position="894"/>
    </location>
</feature>
<feature type="transmembrane region" description="Helical" evidence="2">
    <location>
        <begin position="347"/>
        <end position="367"/>
    </location>
</feature>
<name>A0A285NEB7_9HYPH</name>
<keyword evidence="2" id="KW-0472">Membrane</keyword>
<dbReference type="RefSeq" id="WP_097152476.1">
    <property type="nucleotide sequence ID" value="NZ_OBEL01000001.1"/>
</dbReference>
<feature type="transmembrane region" description="Helical" evidence="2">
    <location>
        <begin position="805"/>
        <end position="825"/>
    </location>
</feature>
<feature type="transmembrane region" description="Helical" evidence="2">
    <location>
        <begin position="239"/>
        <end position="261"/>
    </location>
</feature>
<dbReference type="EMBL" id="OBEL01000001">
    <property type="protein sequence ID" value="SNZ07789.1"/>
    <property type="molecule type" value="Genomic_DNA"/>
</dbReference>
<keyword evidence="4" id="KW-1185">Reference proteome</keyword>
<feature type="transmembrane region" description="Helical" evidence="2">
    <location>
        <begin position="675"/>
        <end position="693"/>
    </location>
</feature>
<dbReference type="OrthoDB" id="5422830at2"/>
<dbReference type="PANTHER" id="PTHR38434:SF1">
    <property type="entry name" value="BLL2549 PROTEIN"/>
    <property type="match status" value="1"/>
</dbReference>
<feature type="transmembrane region" description="Helical" evidence="2">
    <location>
        <begin position="428"/>
        <end position="448"/>
    </location>
</feature>
<sequence length="931" mass="100181">MDSGLVLIGLIALGVVFGPIVISIIAWRKVDYLSTQLDSLQKETQLHKEKIKSLVSAQHQKTTDEQPIPSNQEATVPQRQGQSDQKEQVATSHQPAHSHEDNQILAAQTSQSIIQSSHEATTAIDTEPTNQDELVLSPSTPSIEEKIGTRWAVWVGGVALALGGVFLIRYSLEAGFFGPTVRLTLAAILGFILMGAGEFFRRKELASPISGLEAASIPPILTSAGIVALYGVAYAAFALYGFIGAGTAFAVMAAISALSLITSLLHGPFLAGAGFLGAYATPILASTGSGDIPSLYFYLIAISIPVIILARIRLWLWLMRSVIIATLGWALLTLLGEYGHETVSHALYLIALGLIFSAALFWSLHPTLNENKNDQGQDWMAFATFAALSALAFAHYASAPNDLALQAMITTLVLLQLGLVWQWSAANSLLGSAGLLGFLAILAGPDIIEQASNLERIADVFILQIYSEQRMALILKAISVAALFGGVAKIAIPRLLPYATRTATGWALAGTILPVVTLIAVYLILTRFETSMPFAIVAIGLGLIFSWISRELLQGAAGRRLITAIYIIAALSSGALGLTIAMEKGWLTVALAFTTLGAAFTAHRLKIWQIGPFAALLALIVGIRLFLDPLIVGTDVGRTPIFNWLLWGYGTPALCFYVSASYLRMKNAPSWPTQVLDALSMVAVAALVGFQVRHTMNDGAIFITTTGLAEVAIQSMMALSLSIGYGRISSRMSNLIMRQGSLCLAIIGLVMMVILLAIRYNPALSSQSVGEGHIFNLVNLGYLLPGLLTAWLARESQTLNRPIHFTIITKSVAGLFLFLWLNLTVRHAWQGDNLLLTDGIPDGEFYSYSAAWLFSGILLLVVGIFRQNFLYRKISAALIILAVLKIFVLDTAQLEGVLRALSFIGLGVVLIGIGLLYQRLLFGQKSQKKPA</sequence>
<gene>
    <name evidence="3" type="ORF">SAMN06265368_1270</name>
</gene>
<feature type="compositionally biased region" description="Polar residues" evidence="1">
    <location>
        <begin position="118"/>
        <end position="137"/>
    </location>
</feature>
<dbReference type="InterPro" id="IPR019286">
    <property type="entry name" value="DUF2339_TM"/>
</dbReference>
<feature type="transmembrane region" description="Helical" evidence="2">
    <location>
        <begin position="504"/>
        <end position="525"/>
    </location>
</feature>